<name>A0A9W2VB32_PANPR</name>
<feature type="region of interest" description="Disordered" evidence="1">
    <location>
        <begin position="94"/>
        <end position="117"/>
    </location>
</feature>
<evidence type="ECO:0000313" key="2">
    <source>
        <dbReference type="Proteomes" id="UP001165780"/>
    </source>
</evidence>
<feature type="compositionally biased region" description="Basic and acidic residues" evidence="1">
    <location>
        <begin position="94"/>
        <end position="108"/>
    </location>
</feature>
<accession>A0A9W2VB32</accession>
<gene>
    <name evidence="3" type="primary">LOC109265992</name>
</gene>
<reference evidence="3" key="1">
    <citation type="submission" date="2025-08" db="UniProtKB">
        <authorList>
            <consortium name="RefSeq"/>
        </authorList>
    </citation>
    <scope>IDENTIFICATION</scope>
    <source>
        <tissue evidence="3">Whole blood</tissue>
    </source>
</reference>
<evidence type="ECO:0000313" key="3">
    <source>
        <dbReference type="RefSeq" id="XP_053755850.1"/>
    </source>
</evidence>
<sequence>MLVQTLNPNDLSEKGRHLMELWSVHKTKFILECTLIRILVVDGRPCKVPGTEGVLFVRGQAWPCSDQGGPSLCSWEKPQKLPALFSVFLRPTEELPRAGDHPNRKEPGRGVPAPHGSERVRMVRGHSSLLWAALGSPATDVTAVTGFPVLALEGVHVQFWSNERQGSRSLT</sequence>
<protein>
    <submittedName>
        <fullName evidence="3">Uncharacterized protein LOC109265992</fullName>
    </submittedName>
</protein>
<organism evidence="2 3">
    <name type="scientific">Panthera pardus</name>
    <name type="common">Leopard</name>
    <name type="synonym">Felis pardus</name>
    <dbReference type="NCBI Taxonomy" id="9691"/>
    <lineage>
        <taxon>Eukaryota</taxon>
        <taxon>Metazoa</taxon>
        <taxon>Chordata</taxon>
        <taxon>Craniata</taxon>
        <taxon>Vertebrata</taxon>
        <taxon>Euteleostomi</taxon>
        <taxon>Mammalia</taxon>
        <taxon>Eutheria</taxon>
        <taxon>Laurasiatheria</taxon>
        <taxon>Carnivora</taxon>
        <taxon>Feliformia</taxon>
        <taxon>Felidae</taxon>
        <taxon>Pantherinae</taxon>
        <taxon>Panthera</taxon>
    </lineage>
</organism>
<dbReference type="GeneID" id="109265992"/>
<dbReference type="Proteomes" id="UP001165780">
    <property type="component" value="Unplaced"/>
</dbReference>
<dbReference type="AlphaFoldDB" id="A0A9W2VB32"/>
<dbReference type="RefSeq" id="XP_053755850.1">
    <property type="nucleotide sequence ID" value="XM_053899875.1"/>
</dbReference>
<proteinExistence type="predicted"/>
<evidence type="ECO:0000256" key="1">
    <source>
        <dbReference type="SAM" id="MobiDB-lite"/>
    </source>
</evidence>
<keyword evidence="2" id="KW-1185">Reference proteome</keyword>